<accession>B6ET44</accession>
<keyword evidence="2" id="KW-1185">Reference proteome</keyword>
<dbReference type="Proteomes" id="UP000001730">
    <property type="component" value="Plasmid pVSAL320"/>
</dbReference>
<gene>
    <name evidence="1" type="ordered locus">VSAL_p320_01</name>
</gene>
<sequence>MNMTEKKYGSCWYKRICQAYIIKKYEIYGYTSLDKLSEWNRLVPKRQEGEFSCRKEYQYINPLDGRKDN</sequence>
<geneLocation type="plasmid" evidence="1 2">
    <name>pVSAL320</name>
</geneLocation>
<evidence type="ECO:0000313" key="1">
    <source>
        <dbReference type="EMBL" id="CAQ81932.1"/>
    </source>
</evidence>
<name>B6ET44_ALISL</name>
<dbReference type="AlphaFoldDB" id="B6ET44"/>
<keyword evidence="1" id="KW-0614">Plasmid</keyword>
<protein>
    <submittedName>
        <fullName evidence="1">Uncharacterized protein</fullName>
    </submittedName>
</protein>
<dbReference type="EMBL" id="FM178382">
    <property type="protein sequence ID" value="CAQ81932.1"/>
    <property type="molecule type" value="Genomic_DNA"/>
</dbReference>
<organism evidence="1 2">
    <name type="scientific">Aliivibrio salmonicida (strain LFI1238)</name>
    <name type="common">Vibrio salmonicida (strain LFI1238)</name>
    <dbReference type="NCBI Taxonomy" id="316275"/>
    <lineage>
        <taxon>Bacteria</taxon>
        <taxon>Pseudomonadati</taxon>
        <taxon>Pseudomonadota</taxon>
        <taxon>Gammaproteobacteria</taxon>
        <taxon>Vibrionales</taxon>
        <taxon>Vibrionaceae</taxon>
        <taxon>Aliivibrio</taxon>
    </lineage>
</organism>
<dbReference type="HOGENOM" id="CLU_2766738_0_0_6"/>
<dbReference type="KEGG" id="vsa:VSAL_p320_01"/>
<evidence type="ECO:0000313" key="2">
    <source>
        <dbReference type="Proteomes" id="UP000001730"/>
    </source>
</evidence>
<reference evidence="1 2" key="1">
    <citation type="journal article" date="2008" name="BMC Genomics">
        <title>The genome sequence of the fish pathogen Aliivibrio salmonicida strain LFI1238 shows extensive evidence of gene decay.</title>
        <authorList>
            <person name="Hjerde E."/>
            <person name="Lorentzen M.S."/>
            <person name="Holden M.T."/>
            <person name="Seeger K."/>
            <person name="Paulsen S."/>
            <person name="Bason N."/>
            <person name="Churcher C."/>
            <person name="Harris D."/>
            <person name="Norbertczak H."/>
            <person name="Quail M.A."/>
            <person name="Sanders S."/>
            <person name="Thurston S."/>
            <person name="Parkhill J."/>
            <person name="Willassen N.P."/>
            <person name="Thomson N.R."/>
        </authorList>
    </citation>
    <scope>NUCLEOTIDE SEQUENCE [LARGE SCALE GENOMIC DNA]</scope>
    <source>
        <strain evidence="1 2">LFI1238</strain>
    </source>
</reference>
<proteinExistence type="predicted"/>